<dbReference type="OrthoDB" id="1374586at2"/>
<dbReference type="Pfam" id="PF00535">
    <property type="entry name" value="Glycos_transf_2"/>
    <property type="match status" value="1"/>
</dbReference>
<evidence type="ECO:0000259" key="1">
    <source>
        <dbReference type="Pfam" id="PF00535"/>
    </source>
</evidence>
<organism evidence="2 3">
    <name type="scientific">Halpernia frigidisoli</name>
    <dbReference type="NCBI Taxonomy" id="1125876"/>
    <lineage>
        <taxon>Bacteria</taxon>
        <taxon>Pseudomonadati</taxon>
        <taxon>Bacteroidota</taxon>
        <taxon>Flavobacteriia</taxon>
        <taxon>Flavobacteriales</taxon>
        <taxon>Weeksellaceae</taxon>
        <taxon>Chryseobacterium group</taxon>
        <taxon>Halpernia</taxon>
    </lineage>
</organism>
<protein>
    <submittedName>
        <fullName evidence="2">Glycosyl transferase family 2</fullName>
    </submittedName>
</protein>
<proteinExistence type="predicted"/>
<feature type="domain" description="Glycosyltransferase 2-like" evidence="1">
    <location>
        <begin position="7"/>
        <end position="134"/>
    </location>
</feature>
<dbReference type="GO" id="GO:0016740">
    <property type="term" value="F:transferase activity"/>
    <property type="evidence" value="ECO:0007669"/>
    <property type="project" value="UniProtKB-KW"/>
</dbReference>
<dbReference type="InterPro" id="IPR029044">
    <property type="entry name" value="Nucleotide-diphossugar_trans"/>
</dbReference>
<evidence type="ECO:0000313" key="3">
    <source>
        <dbReference type="Proteomes" id="UP000198931"/>
    </source>
</evidence>
<sequence>MQNKLAIVIPFYKIEFFEETLKSVASQTNKKFTLYIGNDAAPINPLSLIKKYFSIDDFNYFDYNVNWGGENLALQWERILENVTEDWFQILGDDDMIAYNFVEEFYNCLNNKIDDFNVIKFPLTVINENNIKIKDFSYDDSFISREAFLLSRLDQTSSSSLSENIFRRIQYLKYKIQKFPLAWHSDDCMIFEYAENKKILNNKKSTVLVRNSGINISSLQNNQEEKSCANNSFYNFIIEKYFIVFNSEQKKIILHFLKKHYYYSNDKPNLKLVYLITKDNLLNGLRFFKYLF</sequence>
<reference evidence="2 3" key="1">
    <citation type="submission" date="2016-10" db="EMBL/GenBank/DDBJ databases">
        <authorList>
            <person name="de Groot N.N."/>
        </authorList>
    </citation>
    <scope>NUCLEOTIDE SEQUENCE [LARGE SCALE GENOMIC DNA]</scope>
    <source>
        <strain evidence="2 3">DSM 26000</strain>
    </source>
</reference>
<dbReference type="CDD" id="cd00761">
    <property type="entry name" value="Glyco_tranf_GTA_type"/>
    <property type="match status" value="1"/>
</dbReference>
<keyword evidence="2" id="KW-0808">Transferase</keyword>
<dbReference type="Gene3D" id="3.90.550.10">
    <property type="entry name" value="Spore Coat Polysaccharide Biosynthesis Protein SpsA, Chain A"/>
    <property type="match status" value="1"/>
</dbReference>
<gene>
    <name evidence="2" type="ORF">SAMN05443292_1906</name>
</gene>
<name>A0A1I3GL93_9FLAO</name>
<accession>A0A1I3GL93</accession>
<evidence type="ECO:0000313" key="2">
    <source>
        <dbReference type="EMBL" id="SFI24249.1"/>
    </source>
</evidence>
<dbReference type="EMBL" id="FOQT01000003">
    <property type="protein sequence ID" value="SFI24249.1"/>
    <property type="molecule type" value="Genomic_DNA"/>
</dbReference>
<dbReference type="AlphaFoldDB" id="A0A1I3GL93"/>
<dbReference type="RefSeq" id="WP_090079996.1">
    <property type="nucleotide sequence ID" value="NZ_FOQT01000003.1"/>
</dbReference>
<dbReference type="SUPFAM" id="SSF53448">
    <property type="entry name" value="Nucleotide-diphospho-sugar transferases"/>
    <property type="match status" value="1"/>
</dbReference>
<dbReference type="STRING" id="1125876.SAMN05443292_1906"/>
<dbReference type="Proteomes" id="UP000198931">
    <property type="component" value="Unassembled WGS sequence"/>
</dbReference>
<keyword evidence="3" id="KW-1185">Reference proteome</keyword>
<dbReference type="InterPro" id="IPR001173">
    <property type="entry name" value="Glyco_trans_2-like"/>
</dbReference>